<proteinExistence type="predicted"/>
<evidence type="ECO:0000313" key="2">
    <source>
        <dbReference type="Proteomes" id="UP001281614"/>
    </source>
</evidence>
<evidence type="ECO:0000313" key="1">
    <source>
        <dbReference type="EMBL" id="KAK2728206.1"/>
    </source>
</evidence>
<comment type="caution">
    <text evidence="1">The sequence shown here is derived from an EMBL/GenBank/DDBJ whole genome shotgun (WGS) entry which is preliminary data.</text>
</comment>
<organism evidence="1 2">
    <name type="scientific">Colletotrichum kahawae</name>
    <name type="common">Coffee berry disease fungus</name>
    <dbReference type="NCBI Taxonomy" id="34407"/>
    <lineage>
        <taxon>Eukaryota</taxon>
        <taxon>Fungi</taxon>
        <taxon>Dikarya</taxon>
        <taxon>Ascomycota</taxon>
        <taxon>Pezizomycotina</taxon>
        <taxon>Sordariomycetes</taxon>
        <taxon>Hypocreomycetidae</taxon>
        <taxon>Glomerellales</taxon>
        <taxon>Glomerellaceae</taxon>
        <taxon>Colletotrichum</taxon>
        <taxon>Colletotrichum gloeosporioides species complex</taxon>
    </lineage>
</organism>
<dbReference type="Proteomes" id="UP001281614">
    <property type="component" value="Unassembled WGS sequence"/>
</dbReference>
<dbReference type="EMBL" id="VYYT01000885">
    <property type="protein sequence ID" value="KAK2728206.1"/>
    <property type="molecule type" value="Genomic_DNA"/>
</dbReference>
<reference evidence="1" key="1">
    <citation type="submission" date="2023-02" db="EMBL/GenBank/DDBJ databases">
        <title>Colletotrichum kahawae CIFC_Que2 genome sequencing and assembly.</title>
        <authorList>
            <person name="Baroncelli R."/>
        </authorList>
    </citation>
    <scope>NUCLEOTIDE SEQUENCE</scope>
    <source>
        <strain evidence="1">CIFC_Que2</strain>
    </source>
</reference>
<dbReference type="AlphaFoldDB" id="A0AAE0CWN0"/>
<keyword evidence="2" id="KW-1185">Reference proteome</keyword>
<sequence>MTPVSASTATRSATLLYGVLS</sequence>
<protein>
    <submittedName>
        <fullName evidence="1">Uncharacterized protein</fullName>
    </submittedName>
</protein>
<name>A0AAE0CWN0_COLKA</name>
<accession>A0AAE0CWN0</accession>
<gene>
    <name evidence="1" type="ORF">CKAH01_11200</name>
</gene>